<evidence type="ECO:0000313" key="2">
    <source>
        <dbReference type="EMBL" id="KYH26415.1"/>
    </source>
</evidence>
<reference evidence="2 3" key="1">
    <citation type="submission" date="2016-02" db="EMBL/GenBank/DDBJ databases">
        <title>Genome sequence of Halalkalicoccus paucihalophilus DSM 24557.</title>
        <authorList>
            <person name="Poehlein A."/>
            <person name="Daniel R."/>
        </authorList>
    </citation>
    <scope>NUCLEOTIDE SEQUENCE [LARGE SCALE GENOMIC DNA]</scope>
    <source>
        <strain evidence="2 3">DSM 24557</strain>
    </source>
</reference>
<dbReference type="AlphaFoldDB" id="A0A151AFP3"/>
<organism evidence="2 3">
    <name type="scientific">Halalkalicoccus paucihalophilus</name>
    <dbReference type="NCBI Taxonomy" id="1008153"/>
    <lineage>
        <taxon>Archaea</taxon>
        <taxon>Methanobacteriati</taxon>
        <taxon>Methanobacteriota</taxon>
        <taxon>Stenosarchaea group</taxon>
        <taxon>Halobacteria</taxon>
        <taxon>Halobacteriales</taxon>
        <taxon>Halococcaceae</taxon>
        <taxon>Halalkalicoccus</taxon>
    </lineage>
</organism>
<accession>A0A151AFP3</accession>
<proteinExistence type="predicted"/>
<dbReference type="Proteomes" id="UP000075321">
    <property type="component" value="Unassembled WGS sequence"/>
</dbReference>
<protein>
    <submittedName>
        <fullName evidence="2">Uncharacterized protein</fullName>
    </submittedName>
</protein>
<dbReference type="EMBL" id="LTAZ01000004">
    <property type="protein sequence ID" value="KYH26415.1"/>
    <property type="molecule type" value="Genomic_DNA"/>
</dbReference>
<comment type="caution">
    <text evidence="2">The sequence shown here is derived from an EMBL/GenBank/DDBJ whole genome shotgun (WGS) entry which is preliminary data.</text>
</comment>
<evidence type="ECO:0000313" key="3">
    <source>
        <dbReference type="Proteomes" id="UP000075321"/>
    </source>
</evidence>
<feature type="region of interest" description="Disordered" evidence="1">
    <location>
        <begin position="21"/>
        <end position="46"/>
    </location>
</feature>
<sequence length="99" mass="10893">MVAVSWLNYVLEPTSLVYGSSERPGVAGSHATLPAGATGGTDLPRNEGGFVHYRGIDHDRFSVRRSRSGFVGFVHPLDRRAYPLVFADLEERLPVLRLV</sequence>
<keyword evidence="3" id="KW-1185">Reference proteome</keyword>
<name>A0A151AFP3_9EURY</name>
<gene>
    <name evidence="2" type="ORF">HAPAU_15130</name>
</gene>
<evidence type="ECO:0000256" key="1">
    <source>
        <dbReference type="SAM" id="MobiDB-lite"/>
    </source>
</evidence>